<comment type="cofactor">
    <cofactor evidence="1">
        <name>Zn(2+)</name>
        <dbReference type="ChEBI" id="CHEBI:29105"/>
    </cofactor>
</comment>
<protein>
    <submittedName>
        <fullName evidence="6">Sorbitol dehydrogenase</fullName>
        <ecNumber evidence="6">1.1.1.14</ecNumber>
    </submittedName>
</protein>
<dbReference type="SUPFAM" id="SSF50129">
    <property type="entry name" value="GroES-like"/>
    <property type="match status" value="1"/>
</dbReference>
<evidence type="ECO:0000313" key="7">
    <source>
        <dbReference type="Proteomes" id="UP000319716"/>
    </source>
</evidence>
<keyword evidence="4" id="KW-0862">Zinc</keyword>
<evidence type="ECO:0000256" key="5">
    <source>
        <dbReference type="ARBA" id="ARBA00023002"/>
    </source>
</evidence>
<keyword evidence="3" id="KW-0479">Metal-binding</keyword>
<dbReference type="EMBL" id="BEXB01000003">
    <property type="protein sequence ID" value="GAY75083.1"/>
    <property type="molecule type" value="Genomic_DNA"/>
</dbReference>
<accession>A0A4Y1Z7S2</accession>
<organism evidence="6 7">
    <name type="scientific">Sporolactobacillus inulinus</name>
    <dbReference type="NCBI Taxonomy" id="2078"/>
    <lineage>
        <taxon>Bacteria</taxon>
        <taxon>Bacillati</taxon>
        <taxon>Bacillota</taxon>
        <taxon>Bacilli</taxon>
        <taxon>Bacillales</taxon>
        <taxon>Sporolactobacillaceae</taxon>
        <taxon>Sporolactobacillus</taxon>
    </lineage>
</organism>
<dbReference type="PANTHER" id="PTHR43161:SF23">
    <property type="entry name" value="(R,R)-BUTANEDIOL DEHYDROGENASE-RELATED"/>
    <property type="match status" value="1"/>
</dbReference>
<sequence length="107" mass="11761">MAEFVNVPETNVYPIPDSLSLRAAAMVEPVSCAVHGIHELMIRPHYTACVVGDGFMGQIFTAILASMGLKKVASAAGIRKRLSCSSKLVPMTCLIQRRRNMEKPMIW</sequence>
<dbReference type="Gene3D" id="3.90.180.10">
    <property type="entry name" value="Medium-chain alcohol dehydrogenases, catalytic domain"/>
    <property type="match status" value="1"/>
</dbReference>
<dbReference type="Gene3D" id="3.40.50.720">
    <property type="entry name" value="NAD(P)-binding Rossmann-like Domain"/>
    <property type="match status" value="1"/>
</dbReference>
<evidence type="ECO:0000256" key="3">
    <source>
        <dbReference type="ARBA" id="ARBA00022723"/>
    </source>
</evidence>
<dbReference type="EC" id="1.1.1.14" evidence="6"/>
<evidence type="ECO:0000256" key="2">
    <source>
        <dbReference type="ARBA" id="ARBA00008072"/>
    </source>
</evidence>
<keyword evidence="5 6" id="KW-0560">Oxidoreductase</keyword>
<reference evidence="6 7" key="1">
    <citation type="submission" date="2017-11" db="EMBL/GenBank/DDBJ databases">
        <title>Draft Genome Sequence of Sporolactobacillus inulinus NBRC 111894 Isolated from Koso, a Japanese Sugar-Vegetable Fermented Beverage.</title>
        <authorList>
            <person name="Chiou T.Y."/>
            <person name="Oshima K."/>
            <person name="Suda W."/>
            <person name="Hattori M."/>
            <person name="Takahashi T."/>
        </authorList>
    </citation>
    <scope>NUCLEOTIDE SEQUENCE [LARGE SCALE GENOMIC DNA]</scope>
    <source>
        <strain evidence="6 7">NBRC111894</strain>
    </source>
</reference>
<name>A0A4Y1Z7S2_9BACL</name>
<comment type="caution">
    <text evidence="6">The sequence shown here is derived from an EMBL/GenBank/DDBJ whole genome shotgun (WGS) entry which is preliminary data.</text>
</comment>
<dbReference type="GO" id="GO:0003939">
    <property type="term" value="F:L-iditol 2-dehydrogenase (NAD+) activity"/>
    <property type="evidence" value="ECO:0007669"/>
    <property type="project" value="UniProtKB-EC"/>
</dbReference>
<dbReference type="PANTHER" id="PTHR43161">
    <property type="entry name" value="SORBITOL DEHYDROGENASE"/>
    <property type="match status" value="1"/>
</dbReference>
<dbReference type="AlphaFoldDB" id="A0A4Y1Z7S2"/>
<dbReference type="InterPro" id="IPR011032">
    <property type="entry name" value="GroES-like_sf"/>
</dbReference>
<dbReference type="Proteomes" id="UP000319716">
    <property type="component" value="Unassembled WGS sequence"/>
</dbReference>
<proteinExistence type="inferred from homology"/>
<evidence type="ECO:0000256" key="4">
    <source>
        <dbReference type="ARBA" id="ARBA00022833"/>
    </source>
</evidence>
<dbReference type="GO" id="GO:0046872">
    <property type="term" value="F:metal ion binding"/>
    <property type="evidence" value="ECO:0007669"/>
    <property type="project" value="UniProtKB-KW"/>
</dbReference>
<evidence type="ECO:0000313" key="6">
    <source>
        <dbReference type="EMBL" id="GAY75083.1"/>
    </source>
</evidence>
<evidence type="ECO:0000256" key="1">
    <source>
        <dbReference type="ARBA" id="ARBA00001947"/>
    </source>
</evidence>
<dbReference type="RefSeq" id="WP_262392120.1">
    <property type="nucleotide sequence ID" value="NZ_BEXB01000003.1"/>
</dbReference>
<gene>
    <name evidence="6" type="ORF">NBRC111894_637</name>
</gene>
<comment type="similarity">
    <text evidence="2">Belongs to the zinc-containing alcohol dehydrogenase family.</text>
</comment>